<gene>
    <name evidence="1" type="ORF">GCM10010967_21460</name>
</gene>
<keyword evidence="2" id="KW-1185">Reference proteome</keyword>
<accession>A0ABQ2HS87</accession>
<evidence type="ECO:0000313" key="1">
    <source>
        <dbReference type="EMBL" id="GGM88524.1"/>
    </source>
</evidence>
<evidence type="ECO:0000313" key="2">
    <source>
        <dbReference type="Proteomes" id="UP000632339"/>
    </source>
</evidence>
<comment type="caution">
    <text evidence="1">The sequence shown here is derived from an EMBL/GenBank/DDBJ whole genome shotgun (WGS) entry which is preliminary data.</text>
</comment>
<reference evidence="2" key="1">
    <citation type="journal article" date="2019" name="Int. J. Syst. Evol. Microbiol.">
        <title>The Global Catalogue of Microorganisms (GCM) 10K type strain sequencing project: providing services to taxonomists for standard genome sequencing and annotation.</title>
        <authorList>
            <consortium name="The Broad Institute Genomics Platform"/>
            <consortium name="The Broad Institute Genome Sequencing Center for Infectious Disease"/>
            <person name="Wu L."/>
            <person name="Ma J."/>
        </authorList>
    </citation>
    <scope>NUCLEOTIDE SEQUENCE [LARGE SCALE GENOMIC DNA]</scope>
    <source>
        <strain evidence="2">CGMCC 1.6375</strain>
    </source>
</reference>
<proteinExistence type="predicted"/>
<dbReference type="Proteomes" id="UP000632339">
    <property type="component" value="Unassembled WGS sequence"/>
</dbReference>
<organism evidence="1 2">
    <name type="scientific">Dyadobacter beijingensis</name>
    <dbReference type="NCBI Taxonomy" id="365489"/>
    <lineage>
        <taxon>Bacteria</taxon>
        <taxon>Pseudomonadati</taxon>
        <taxon>Bacteroidota</taxon>
        <taxon>Cytophagia</taxon>
        <taxon>Cytophagales</taxon>
        <taxon>Spirosomataceae</taxon>
        <taxon>Dyadobacter</taxon>
    </lineage>
</organism>
<sequence>MPKNNGLTLKKVLFHLSNGRSCDQMVKVIRLSQEFHGKKQFTKPECRERLQLQKLHSQDFFLNFIEIMIRTPMA</sequence>
<name>A0ABQ2HS87_9BACT</name>
<dbReference type="EMBL" id="BMLI01000001">
    <property type="protein sequence ID" value="GGM88524.1"/>
    <property type="molecule type" value="Genomic_DNA"/>
</dbReference>
<protein>
    <submittedName>
        <fullName evidence="1">Uncharacterized protein</fullName>
    </submittedName>
</protein>